<organism evidence="1 2">
    <name type="scientific">Sporothrix stenoceras</name>
    <dbReference type="NCBI Taxonomy" id="5173"/>
    <lineage>
        <taxon>Eukaryota</taxon>
        <taxon>Fungi</taxon>
        <taxon>Dikarya</taxon>
        <taxon>Ascomycota</taxon>
        <taxon>Pezizomycotina</taxon>
        <taxon>Sordariomycetes</taxon>
        <taxon>Sordariomycetidae</taxon>
        <taxon>Ophiostomatales</taxon>
        <taxon>Ophiostomataceae</taxon>
        <taxon>Sporothrix</taxon>
    </lineage>
</organism>
<reference evidence="1 2" key="1">
    <citation type="journal article" date="2024" name="IMA Fungus">
        <title>IMA Genome - F19 : A genome assembly and annotation guide to empower mycologists, including annotated draft genome sequences of Ceratocystis pirilliformis, Diaporthe australafricana, Fusarium ophioides, Paecilomyces lecythidis, and Sporothrix stenoceras.</title>
        <authorList>
            <person name="Aylward J."/>
            <person name="Wilson A.M."/>
            <person name="Visagie C.M."/>
            <person name="Spraker J."/>
            <person name="Barnes I."/>
            <person name="Buitendag C."/>
            <person name="Ceriani C."/>
            <person name="Del Mar Angel L."/>
            <person name="du Plessis D."/>
            <person name="Fuchs T."/>
            <person name="Gasser K."/>
            <person name="Kramer D."/>
            <person name="Li W."/>
            <person name="Munsamy K."/>
            <person name="Piso A."/>
            <person name="Price J.L."/>
            <person name="Sonnekus B."/>
            <person name="Thomas C."/>
            <person name="van der Nest A."/>
            <person name="van Dijk A."/>
            <person name="van Heerden A."/>
            <person name="van Vuuren N."/>
            <person name="Yilmaz N."/>
            <person name="Duong T.A."/>
            <person name="van der Merwe N.A."/>
            <person name="Wingfield M.J."/>
            <person name="Wingfield B.D."/>
        </authorList>
    </citation>
    <scope>NUCLEOTIDE SEQUENCE [LARGE SCALE GENOMIC DNA]</scope>
    <source>
        <strain evidence="1 2">CMW 5346</strain>
    </source>
</reference>
<dbReference type="EMBL" id="JAWCUI010000035">
    <property type="protein sequence ID" value="KAL1893938.1"/>
    <property type="molecule type" value="Genomic_DNA"/>
</dbReference>
<proteinExistence type="predicted"/>
<comment type="caution">
    <text evidence="1">The sequence shown here is derived from an EMBL/GenBank/DDBJ whole genome shotgun (WGS) entry which is preliminary data.</text>
</comment>
<protein>
    <submittedName>
        <fullName evidence="1">Uncharacterized protein</fullName>
    </submittedName>
</protein>
<gene>
    <name evidence="1" type="ORF">Sste5346_006079</name>
</gene>
<accession>A0ABR3Z1M2</accession>
<name>A0ABR3Z1M2_9PEZI</name>
<evidence type="ECO:0000313" key="2">
    <source>
        <dbReference type="Proteomes" id="UP001583186"/>
    </source>
</evidence>
<sequence>MPGIENFLVHYVQHHLDRKNPAMSVCEYDGFTRKDEELFLDMEATRLIVQDNDQVIITGGPEVQAALAKVANFK</sequence>
<keyword evidence="2" id="KW-1185">Reference proteome</keyword>
<dbReference type="Proteomes" id="UP001583186">
    <property type="component" value="Unassembled WGS sequence"/>
</dbReference>
<evidence type="ECO:0000313" key="1">
    <source>
        <dbReference type="EMBL" id="KAL1893938.1"/>
    </source>
</evidence>